<proteinExistence type="inferred from homology"/>
<dbReference type="SUPFAM" id="SSF103473">
    <property type="entry name" value="MFS general substrate transporter"/>
    <property type="match status" value="1"/>
</dbReference>
<dbReference type="GO" id="GO:0015113">
    <property type="term" value="F:nitrite transmembrane transporter activity"/>
    <property type="evidence" value="ECO:0007669"/>
    <property type="project" value="InterPro"/>
</dbReference>
<keyword evidence="8" id="KW-1003">Cell membrane</keyword>
<keyword evidence="6 8" id="KW-0534">Nitrate assimilation</keyword>
<feature type="domain" description="Major facilitator superfamily (MFS) profile" evidence="9">
    <location>
        <begin position="14"/>
        <end position="475"/>
    </location>
</feature>
<comment type="similarity">
    <text evidence="2 8">Belongs to the major facilitator superfamily. Nitrate/nitrite porter (TC 2.A.1.8) family.</text>
</comment>
<keyword evidence="5 8" id="KW-1133">Transmembrane helix</keyword>
<dbReference type="InterPro" id="IPR044772">
    <property type="entry name" value="NO3_transporter"/>
</dbReference>
<dbReference type="PANTHER" id="PTHR23515">
    <property type="entry name" value="HIGH-AFFINITY NITRATE TRANSPORTER 2.3"/>
    <property type="match status" value="1"/>
</dbReference>
<gene>
    <name evidence="10" type="ORF">H6G03_08630</name>
</gene>
<feature type="transmembrane region" description="Helical" evidence="8">
    <location>
        <begin position="221"/>
        <end position="242"/>
    </location>
</feature>
<feature type="transmembrane region" description="Helical" evidence="8">
    <location>
        <begin position="109"/>
        <end position="126"/>
    </location>
</feature>
<dbReference type="InterPro" id="IPR004737">
    <property type="entry name" value="NO3_transporter_NarK/NarU-like"/>
</dbReference>
<feature type="transmembrane region" description="Helical" evidence="8">
    <location>
        <begin position="20"/>
        <end position="40"/>
    </location>
</feature>
<keyword evidence="7 8" id="KW-0472">Membrane</keyword>
<dbReference type="GO" id="GO:0042128">
    <property type="term" value="P:nitrate assimilation"/>
    <property type="evidence" value="ECO:0007669"/>
    <property type="project" value="UniProtKB-UniRule"/>
</dbReference>
<comment type="caution">
    <text evidence="8">Lacks conserved residue(s) required for the propagation of feature annotation.</text>
</comment>
<dbReference type="AlphaFoldDB" id="A0A926VCI1"/>
<evidence type="ECO:0000256" key="7">
    <source>
        <dbReference type="ARBA" id="ARBA00023136"/>
    </source>
</evidence>
<reference evidence="10" key="1">
    <citation type="journal article" date="2015" name="ISME J.">
        <title>Draft Genome Sequence of Streptomyces incarnatus NRRL8089, which Produces the Nucleoside Antibiotic Sinefungin.</title>
        <authorList>
            <person name="Oshima K."/>
            <person name="Hattori M."/>
            <person name="Shimizu H."/>
            <person name="Fukuda K."/>
            <person name="Nemoto M."/>
            <person name="Inagaki K."/>
            <person name="Tamura T."/>
        </authorList>
    </citation>
    <scope>NUCLEOTIDE SEQUENCE</scope>
    <source>
        <strain evidence="10">FACHB-1375</strain>
    </source>
</reference>
<dbReference type="GO" id="GO:0005886">
    <property type="term" value="C:plasma membrane"/>
    <property type="evidence" value="ECO:0007669"/>
    <property type="project" value="UniProtKB-SubCell"/>
</dbReference>
<dbReference type="InterPro" id="IPR036259">
    <property type="entry name" value="MFS_trans_sf"/>
</dbReference>
<feature type="transmembrane region" description="Helical" evidence="8">
    <location>
        <begin position="52"/>
        <end position="72"/>
    </location>
</feature>
<evidence type="ECO:0000256" key="8">
    <source>
        <dbReference type="RuleBase" id="RU366033"/>
    </source>
</evidence>
<dbReference type="NCBIfam" id="TIGR00886">
    <property type="entry name" value="2A0108"/>
    <property type="match status" value="1"/>
</dbReference>
<dbReference type="GO" id="GO:0015112">
    <property type="term" value="F:nitrate transmembrane transporter activity"/>
    <property type="evidence" value="ECO:0007669"/>
    <property type="project" value="UniProtKB-UniRule"/>
</dbReference>
<feature type="transmembrane region" description="Helical" evidence="8">
    <location>
        <begin position="173"/>
        <end position="192"/>
    </location>
</feature>
<dbReference type="PROSITE" id="PS50850">
    <property type="entry name" value="MFS"/>
    <property type="match status" value="1"/>
</dbReference>
<evidence type="ECO:0000259" key="9">
    <source>
        <dbReference type="PROSITE" id="PS50850"/>
    </source>
</evidence>
<feature type="transmembrane region" description="Helical" evidence="8">
    <location>
        <begin position="429"/>
        <end position="446"/>
    </location>
</feature>
<protein>
    <recommendedName>
        <fullName evidence="8">Nitrate/nitrite transporter</fullName>
    </recommendedName>
</protein>
<evidence type="ECO:0000256" key="1">
    <source>
        <dbReference type="ARBA" id="ARBA00004651"/>
    </source>
</evidence>
<dbReference type="Proteomes" id="UP000641646">
    <property type="component" value="Unassembled WGS sequence"/>
</dbReference>
<feature type="transmembrane region" description="Helical" evidence="8">
    <location>
        <begin position="254"/>
        <end position="271"/>
    </location>
</feature>
<feature type="transmembrane region" description="Helical" evidence="8">
    <location>
        <begin position="327"/>
        <end position="344"/>
    </location>
</feature>
<dbReference type="Gene3D" id="1.20.1250.20">
    <property type="entry name" value="MFS general substrate transporter like domains"/>
    <property type="match status" value="2"/>
</dbReference>
<dbReference type="RefSeq" id="WP_190463930.1">
    <property type="nucleotide sequence ID" value="NZ_JACJPW010000017.1"/>
</dbReference>
<feature type="transmembrane region" description="Helical" evidence="8">
    <location>
        <begin position="389"/>
        <end position="417"/>
    </location>
</feature>
<comment type="subcellular location">
    <subcellularLocation>
        <location evidence="1 8">Cell membrane</location>
        <topology evidence="1 8">Multi-pass membrane protein</topology>
    </subcellularLocation>
</comment>
<feature type="transmembrane region" description="Helical" evidence="8">
    <location>
        <begin position="146"/>
        <end position="166"/>
    </location>
</feature>
<feature type="transmembrane region" description="Helical" evidence="8">
    <location>
        <begin position="452"/>
        <end position="471"/>
    </location>
</feature>
<evidence type="ECO:0000256" key="4">
    <source>
        <dbReference type="ARBA" id="ARBA00022692"/>
    </source>
</evidence>
<organism evidence="10 11">
    <name type="scientific">Aerosakkonema funiforme FACHB-1375</name>
    <dbReference type="NCBI Taxonomy" id="2949571"/>
    <lineage>
        <taxon>Bacteria</taxon>
        <taxon>Bacillati</taxon>
        <taxon>Cyanobacteriota</taxon>
        <taxon>Cyanophyceae</taxon>
        <taxon>Oscillatoriophycideae</taxon>
        <taxon>Aerosakkonematales</taxon>
        <taxon>Aerosakkonemataceae</taxon>
        <taxon>Aerosakkonema</taxon>
    </lineage>
</organism>
<evidence type="ECO:0000313" key="10">
    <source>
        <dbReference type="EMBL" id="MBD2181165.1"/>
    </source>
</evidence>
<accession>A0A926VCI1</accession>
<reference evidence="10" key="2">
    <citation type="submission" date="2020-08" db="EMBL/GenBank/DDBJ databases">
        <authorList>
            <person name="Chen M."/>
            <person name="Teng W."/>
            <person name="Zhao L."/>
            <person name="Hu C."/>
            <person name="Zhou Y."/>
            <person name="Han B."/>
            <person name="Song L."/>
            <person name="Shu W."/>
        </authorList>
    </citation>
    <scope>NUCLEOTIDE SEQUENCE</scope>
    <source>
        <strain evidence="10">FACHB-1375</strain>
    </source>
</reference>
<feature type="transmembrane region" description="Helical" evidence="8">
    <location>
        <begin position="78"/>
        <end position="97"/>
    </location>
</feature>
<feature type="transmembrane region" description="Helical" evidence="8">
    <location>
        <begin position="364"/>
        <end position="383"/>
    </location>
</feature>
<sequence length="510" mass="56006">MLLEMWSLKGRYKILHFTWFAFFLTFVCWFNFAPFATTIGKDLHLEEAQIKTLLICNLALTIPARIIIGMLLDKFGPRITYSFLLMFAVVPCLATAMSQNFTELVISRLLMGIVGAGFVVGIRMVSEWFPPKEIGLAEGIYGGWGNFGAFGAEFALPTIAISTAFLGGGATNWRLAIALTGIIAALYGWVYYNNVQDTPPGATYKKPKKAGALEVTSARSYYAMLVSNFGLIFALGLLAWRLAQPKIHFLNSDGLLIVWFLLGWLFVYQTIKAWHVNKDVVEGKKIYAPSERYQFRQVAILELCYIVTFGSELAAVSMLPAFFEKTFALEHVTAAMIAATYPFLNLVSRPSGGLISDKLGSRKWTMTILAGGVGVSYLMAHFINSSWSIPMAIGITMLSAYFAQAGCGSTYAIVPLIKKEVTGQISGNVGAYGNFGGVVFLTVFSLTDAPTLFTTMGVAALVCAFLCAFFLKEPKGSFAAHYEGEAEEAKVEKVTPTIPKTWLAYEQEQE</sequence>
<dbReference type="InterPro" id="IPR020846">
    <property type="entry name" value="MFS_dom"/>
</dbReference>
<keyword evidence="3 8" id="KW-0813">Transport</keyword>
<keyword evidence="4 8" id="KW-0812">Transmembrane</keyword>
<evidence type="ECO:0000256" key="2">
    <source>
        <dbReference type="ARBA" id="ARBA00008432"/>
    </source>
</evidence>
<evidence type="ECO:0000256" key="3">
    <source>
        <dbReference type="ARBA" id="ARBA00022448"/>
    </source>
</evidence>
<evidence type="ECO:0000256" key="6">
    <source>
        <dbReference type="ARBA" id="ARBA00023063"/>
    </source>
</evidence>
<comment type="caution">
    <text evidence="10">The sequence shown here is derived from an EMBL/GenBank/DDBJ whole genome shotgun (WGS) entry which is preliminary data.</text>
</comment>
<dbReference type="InterPro" id="IPR011701">
    <property type="entry name" value="MFS"/>
</dbReference>
<name>A0A926VCI1_9CYAN</name>
<dbReference type="CDD" id="cd17341">
    <property type="entry name" value="MFS_NRT2_like"/>
    <property type="match status" value="1"/>
</dbReference>
<evidence type="ECO:0000313" key="11">
    <source>
        <dbReference type="Proteomes" id="UP000641646"/>
    </source>
</evidence>
<dbReference type="EMBL" id="JACJPW010000017">
    <property type="protein sequence ID" value="MBD2181165.1"/>
    <property type="molecule type" value="Genomic_DNA"/>
</dbReference>
<dbReference type="Pfam" id="PF07690">
    <property type="entry name" value="MFS_1"/>
    <property type="match status" value="2"/>
</dbReference>
<keyword evidence="11" id="KW-1185">Reference proteome</keyword>
<evidence type="ECO:0000256" key="5">
    <source>
        <dbReference type="ARBA" id="ARBA00022989"/>
    </source>
</evidence>